<dbReference type="Pfam" id="PF01541">
    <property type="entry name" value="GIY-YIG"/>
    <property type="match status" value="1"/>
</dbReference>
<dbReference type="InterPro" id="IPR000305">
    <property type="entry name" value="GIY-YIG_endonuc"/>
</dbReference>
<evidence type="ECO:0000256" key="1">
    <source>
        <dbReference type="ARBA" id="ARBA00007435"/>
    </source>
</evidence>
<evidence type="ECO:0000313" key="3">
    <source>
        <dbReference type="EMBL" id="OGY43257.1"/>
    </source>
</evidence>
<gene>
    <name evidence="3" type="ORF">A2731_04200</name>
</gene>
<dbReference type="AlphaFoldDB" id="A0A1G1XVD0"/>
<protein>
    <recommendedName>
        <fullName evidence="2">GIY-YIG domain-containing protein</fullName>
    </recommendedName>
</protein>
<dbReference type="PANTHER" id="PTHR34477:SF5">
    <property type="entry name" value="BSL5627 PROTEIN"/>
    <property type="match status" value="1"/>
</dbReference>
<dbReference type="SUPFAM" id="SSF82771">
    <property type="entry name" value="GIY-YIG endonuclease"/>
    <property type="match status" value="1"/>
</dbReference>
<evidence type="ECO:0000313" key="4">
    <source>
        <dbReference type="Proteomes" id="UP000176241"/>
    </source>
</evidence>
<dbReference type="Gene3D" id="3.40.1440.10">
    <property type="entry name" value="GIY-YIG endonuclease"/>
    <property type="match status" value="1"/>
</dbReference>
<dbReference type="PANTHER" id="PTHR34477">
    <property type="entry name" value="UPF0213 PROTEIN YHBQ"/>
    <property type="match status" value="1"/>
</dbReference>
<accession>A0A1G1XVD0</accession>
<feature type="domain" description="GIY-YIG" evidence="2">
    <location>
        <begin position="1"/>
        <end position="75"/>
    </location>
</feature>
<dbReference type="PROSITE" id="PS50164">
    <property type="entry name" value="GIY_YIG"/>
    <property type="match status" value="1"/>
</dbReference>
<evidence type="ECO:0000259" key="2">
    <source>
        <dbReference type="PROSITE" id="PS50164"/>
    </source>
</evidence>
<dbReference type="InterPro" id="IPR050190">
    <property type="entry name" value="UPF0213_domain"/>
</dbReference>
<comment type="caution">
    <text evidence="3">The sequence shown here is derived from an EMBL/GenBank/DDBJ whole genome shotgun (WGS) entry which is preliminary data.</text>
</comment>
<organism evidence="3 4">
    <name type="scientific">Candidatus Buchananbacteria bacterium RIFCSPHIGHO2_01_FULL_39_8</name>
    <dbReference type="NCBI Taxonomy" id="1797533"/>
    <lineage>
        <taxon>Bacteria</taxon>
        <taxon>Candidatus Buchananiibacteriota</taxon>
    </lineage>
</organism>
<comment type="similarity">
    <text evidence="1">Belongs to the UPF0213 family.</text>
</comment>
<dbReference type="STRING" id="1797533.A2731_04200"/>
<dbReference type="EMBL" id="MHIC01000052">
    <property type="protein sequence ID" value="OGY43257.1"/>
    <property type="molecule type" value="Genomic_DNA"/>
</dbReference>
<dbReference type="CDD" id="cd10449">
    <property type="entry name" value="GIY-YIG_SLX1_like"/>
    <property type="match status" value="1"/>
</dbReference>
<dbReference type="Proteomes" id="UP000176241">
    <property type="component" value="Unassembled WGS sequence"/>
</dbReference>
<sequence>MYYVYLLKSKRDNKLYIGQTNDLKRRLIEHNSGSNFSTKNRRPFELIYYEAYLSRQDTVIREKKLKKFKNSYKELKKRISNSLERS</sequence>
<dbReference type="InterPro" id="IPR035901">
    <property type="entry name" value="GIY-YIG_endonuc_sf"/>
</dbReference>
<name>A0A1G1XVD0_9BACT</name>
<proteinExistence type="inferred from homology"/>
<reference evidence="3 4" key="1">
    <citation type="journal article" date="2016" name="Nat. Commun.">
        <title>Thousands of microbial genomes shed light on interconnected biogeochemical processes in an aquifer system.</title>
        <authorList>
            <person name="Anantharaman K."/>
            <person name="Brown C.T."/>
            <person name="Hug L.A."/>
            <person name="Sharon I."/>
            <person name="Castelle C.J."/>
            <person name="Probst A.J."/>
            <person name="Thomas B.C."/>
            <person name="Singh A."/>
            <person name="Wilkins M.J."/>
            <person name="Karaoz U."/>
            <person name="Brodie E.L."/>
            <person name="Williams K.H."/>
            <person name="Hubbard S.S."/>
            <person name="Banfield J.F."/>
        </authorList>
    </citation>
    <scope>NUCLEOTIDE SEQUENCE [LARGE SCALE GENOMIC DNA]</scope>
</reference>